<evidence type="ECO:0000313" key="2">
    <source>
        <dbReference type="Proteomes" id="UP000238034"/>
    </source>
</evidence>
<sequence>MKMIAPFLFRLSCVSMQPVTNPYYLVMSPTLGSSGRTYHRFMSREIRLNIKAEGVEYRVAPTFYEAVICFKRKVFRFSLCYA</sequence>
<accession>A0A2T0U7H6</accession>
<protein>
    <submittedName>
        <fullName evidence="1">Uncharacterized protein</fullName>
    </submittedName>
</protein>
<name>A0A2T0U7H6_9SPHI</name>
<dbReference type="EMBL" id="PVTH01000003">
    <property type="protein sequence ID" value="PRY53864.1"/>
    <property type="molecule type" value="Genomic_DNA"/>
</dbReference>
<dbReference type="Proteomes" id="UP000238034">
    <property type="component" value="Unassembled WGS sequence"/>
</dbReference>
<gene>
    <name evidence="1" type="ORF">B0I27_103337</name>
</gene>
<evidence type="ECO:0000313" key="1">
    <source>
        <dbReference type="EMBL" id="PRY53864.1"/>
    </source>
</evidence>
<dbReference type="AlphaFoldDB" id="A0A2T0U7H6"/>
<proteinExistence type="predicted"/>
<reference evidence="1 2" key="1">
    <citation type="submission" date="2018-03" db="EMBL/GenBank/DDBJ databases">
        <title>Genomic Encyclopedia of Type Strains, Phase III (KMG-III): the genomes of soil and plant-associated and newly described type strains.</title>
        <authorList>
            <person name="Whitman W."/>
        </authorList>
    </citation>
    <scope>NUCLEOTIDE SEQUENCE [LARGE SCALE GENOMIC DNA]</scope>
    <source>
        <strain evidence="1 2">CGMCC 1.9313</strain>
    </source>
</reference>
<comment type="caution">
    <text evidence="1">The sequence shown here is derived from an EMBL/GenBank/DDBJ whole genome shotgun (WGS) entry which is preliminary data.</text>
</comment>
<keyword evidence="2" id="KW-1185">Reference proteome</keyword>
<organism evidence="1 2">
    <name type="scientific">Arcticibacter pallidicorallinus</name>
    <dbReference type="NCBI Taxonomy" id="1259464"/>
    <lineage>
        <taxon>Bacteria</taxon>
        <taxon>Pseudomonadati</taxon>
        <taxon>Bacteroidota</taxon>
        <taxon>Sphingobacteriia</taxon>
        <taxon>Sphingobacteriales</taxon>
        <taxon>Sphingobacteriaceae</taxon>
        <taxon>Arcticibacter</taxon>
    </lineage>
</organism>